<evidence type="ECO:0000256" key="5">
    <source>
        <dbReference type="ARBA" id="ARBA00022679"/>
    </source>
</evidence>
<dbReference type="Proteomes" id="UP000548867">
    <property type="component" value="Unassembled WGS sequence"/>
</dbReference>
<keyword evidence="9" id="KW-0902">Two-component regulatory system</keyword>
<dbReference type="InterPro" id="IPR050428">
    <property type="entry name" value="TCS_sensor_his_kinase"/>
</dbReference>
<comment type="caution">
    <text evidence="13">The sequence shown here is derived from an EMBL/GenBank/DDBJ whole genome shotgun (WGS) entry which is preliminary data.</text>
</comment>
<evidence type="ECO:0000256" key="7">
    <source>
        <dbReference type="ARBA" id="ARBA00022777"/>
    </source>
</evidence>
<dbReference type="PROSITE" id="PS50109">
    <property type="entry name" value="HIS_KIN"/>
    <property type="match status" value="1"/>
</dbReference>
<feature type="domain" description="HAMP" evidence="12">
    <location>
        <begin position="183"/>
        <end position="234"/>
    </location>
</feature>
<evidence type="ECO:0000313" key="13">
    <source>
        <dbReference type="EMBL" id="MBB3953776.1"/>
    </source>
</evidence>
<dbReference type="InterPro" id="IPR003660">
    <property type="entry name" value="HAMP_dom"/>
</dbReference>
<dbReference type="Pfam" id="PF02518">
    <property type="entry name" value="HATPase_c"/>
    <property type="match status" value="1"/>
</dbReference>
<dbReference type="InterPro" id="IPR003594">
    <property type="entry name" value="HATPase_dom"/>
</dbReference>
<evidence type="ECO:0000259" key="11">
    <source>
        <dbReference type="PROSITE" id="PS50109"/>
    </source>
</evidence>
<evidence type="ECO:0000256" key="2">
    <source>
        <dbReference type="ARBA" id="ARBA00004370"/>
    </source>
</evidence>
<evidence type="ECO:0000256" key="6">
    <source>
        <dbReference type="ARBA" id="ARBA00022692"/>
    </source>
</evidence>
<evidence type="ECO:0000256" key="1">
    <source>
        <dbReference type="ARBA" id="ARBA00000085"/>
    </source>
</evidence>
<dbReference type="SUPFAM" id="SSF55874">
    <property type="entry name" value="ATPase domain of HSP90 chaperone/DNA topoisomerase II/histidine kinase"/>
    <property type="match status" value="1"/>
</dbReference>
<gene>
    <name evidence="13" type="ORF">GGR38_000703</name>
</gene>
<dbReference type="GO" id="GO:0005886">
    <property type="term" value="C:plasma membrane"/>
    <property type="evidence" value="ECO:0007669"/>
    <property type="project" value="TreeGrafter"/>
</dbReference>
<comment type="catalytic activity">
    <reaction evidence="1">
        <text>ATP + protein L-histidine = ADP + protein N-phospho-L-histidine.</text>
        <dbReference type="EC" id="2.7.13.3"/>
    </reaction>
</comment>
<organism evidence="13 14">
    <name type="scientific">Novosphingobium sediminicola</name>
    <dbReference type="NCBI Taxonomy" id="563162"/>
    <lineage>
        <taxon>Bacteria</taxon>
        <taxon>Pseudomonadati</taxon>
        <taxon>Pseudomonadota</taxon>
        <taxon>Alphaproteobacteria</taxon>
        <taxon>Sphingomonadales</taxon>
        <taxon>Sphingomonadaceae</taxon>
        <taxon>Novosphingobium</taxon>
    </lineage>
</organism>
<keyword evidence="6 10" id="KW-0812">Transmembrane</keyword>
<dbReference type="PANTHER" id="PTHR45436:SF5">
    <property type="entry name" value="SENSOR HISTIDINE KINASE TRCS"/>
    <property type="match status" value="1"/>
</dbReference>
<evidence type="ECO:0000256" key="4">
    <source>
        <dbReference type="ARBA" id="ARBA00022553"/>
    </source>
</evidence>
<evidence type="ECO:0000313" key="14">
    <source>
        <dbReference type="Proteomes" id="UP000548867"/>
    </source>
</evidence>
<dbReference type="AlphaFoldDB" id="A0A7W6CC12"/>
<evidence type="ECO:0000256" key="9">
    <source>
        <dbReference type="ARBA" id="ARBA00023012"/>
    </source>
</evidence>
<keyword evidence="10" id="KW-0472">Membrane</keyword>
<dbReference type="RefSeq" id="WP_183622686.1">
    <property type="nucleotide sequence ID" value="NZ_JACIDX010000002.1"/>
</dbReference>
<proteinExistence type="predicted"/>
<evidence type="ECO:0000256" key="3">
    <source>
        <dbReference type="ARBA" id="ARBA00012438"/>
    </source>
</evidence>
<dbReference type="PANTHER" id="PTHR45436">
    <property type="entry name" value="SENSOR HISTIDINE KINASE YKOH"/>
    <property type="match status" value="1"/>
</dbReference>
<dbReference type="EC" id="2.7.13.3" evidence="3"/>
<feature type="domain" description="Histidine kinase" evidence="11">
    <location>
        <begin position="242"/>
        <end position="438"/>
    </location>
</feature>
<reference evidence="13 14" key="1">
    <citation type="submission" date="2020-08" db="EMBL/GenBank/DDBJ databases">
        <title>Genomic Encyclopedia of Type Strains, Phase IV (KMG-IV): sequencing the most valuable type-strain genomes for metagenomic binning, comparative biology and taxonomic classification.</title>
        <authorList>
            <person name="Goeker M."/>
        </authorList>
    </citation>
    <scope>NUCLEOTIDE SEQUENCE [LARGE SCALE GENOMIC DNA]</scope>
    <source>
        <strain evidence="13 14">DSM 27057</strain>
    </source>
</reference>
<keyword evidence="7 13" id="KW-0418">Kinase</keyword>
<dbReference type="PROSITE" id="PS50885">
    <property type="entry name" value="HAMP"/>
    <property type="match status" value="1"/>
</dbReference>
<dbReference type="GO" id="GO:0000160">
    <property type="term" value="P:phosphorelay signal transduction system"/>
    <property type="evidence" value="ECO:0007669"/>
    <property type="project" value="UniProtKB-KW"/>
</dbReference>
<sequence>MKLPLSLHARIALLAMAMVAAVIAFSVGAISSVIEGAVADNIDVKMDTQIRILSHALDGGQRLMPAALHAYVDLDHPPAGWGWDVQTPGGHWARGVMPGAVEYPIPRIHPDGDIYSGRGTSNDGHLIRIRRIDPGASSPGTRILVISPRHLIDRELTRVLREVYKVMAQVMLVLIVATALQLRVGLRPLRKLVQDVARVRNGQAPRLPERQPADIQPLASEINALVDRNRAGLETARLNAAHLAHAVKTPLATLMLQLEHEDASQEARALVTSVAERVAHHLHRARSAAIRLGPRARTQVAPVACEVVSTMRLIHRHRAIAVATALDSPCAVAVDSEDLAEMLGNLVDNAARYAHSRVTISAQEQGEELILTVEDDGDGIPADELAHALTPGVRLEDASEGYGFGLSIVRDLAQLYGGSLILESADGGGLKARLNLPL</sequence>
<evidence type="ECO:0000256" key="10">
    <source>
        <dbReference type="SAM" id="Phobius"/>
    </source>
</evidence>
<dbReference type="GO" id="GO:0004673">
    <property type="term" value="F:protein histidine kinase activity"/>
    <property type="evidence" value="ECO:0007669"/>
    <property type="project" value="UniProtKB-EC"/>
</dbReference>
<keyword evidence="4" id="KW-0597">Phosphoprotein</keyword>
<dbReference type="SMART" id="SM00387">
    <property type="entry name" value="HATPase_c"/>
    <property type="match status" value="1"/>
</dbReference>
<keyword evidence="14" id="KW-1185">Reference proteome</keyword>
<dbReference type="Gene3D" id="3.30.565.10">
    <property type="entry name" value="Histidine kinase-like ATPase, C-terminal domain"/>
    <property type="match status" value="1"/>
</dbReference>
<dbReference type="Gene3D" id="1.10.287.130">
    <property type="match status" value="1"/>
</dbReference>
<dbReference type="InterPro" id="IPR036890">
    <property type="entry name" value="HATPase_C_sf"/>
</dbReference>
<name>A0A7W6CC12_9SPHN</name>
<keyword evidence="8 10" id="KW-1133">Transmembrane helix</keyword>
<comment type="subcellular location">
    <subcellularLocation>
        <location evidence="2">Membrane</location>
    </subcellularLocation>
</comment>
<keyword evidence="5" id="KW-0808">Transferase</keyword>
<feature type="transmembrane region" description="Helical" evidence="10">
    <location>
        <begin position="12"/>
        <end position="34"/>
    </location>
</feature>
<protein>
    <recommendedName>
        <fullName evidence="3">histidine kinase</fullName>
        <ecNumber evidence="3">2.7.13.3</ecNumber>
    </recommendedName>
</protein>
<dbReference type="InterPro" id="IPR005467">
    <property type="entry name" value="His_kinase_dom"/>
</dbReference>
<evidence type="ECO:0000259" key="12">
    <source>
        <dbReference type="PROSITE" id="PS50885"/>
    </source>
</evidence>
<evidence type="ECO:0000256" key="8">
    <source>
        <dbReference type="ARBA" id="ARBA00022989"/>
    </source>
</evidence>
<accession>A0A7W6CC12</accession>
<dbReference type="EMBL" id="JACIDX010000002">
    <property type="protein sequence ID" value="MBB3953776.1"/>
    <property type="molecule type" value="Genomic_DNA"/>
</dbReference>